<sequence>MSFPVALQSAVFYILACTPCAKVRHRQKAKVKAKREREEKARLEAEQPDMYRHPDPFNTNPYWAEEIMMGPRLPKKGAKSDSGSKNASQRGLTGEGHDKNNTMSSIAVSSNAGTVLGSDAPSSAHATQANKMSSPGPSSHPVTLPEGSPTVVPEEEDAVSATVSTTLSGSTADDWNRKRYQREDEELWGNEHLSRTGQKLMDAIKQAGSSAGRYVEQRLGIERQVTAEARQNFYYPPRNPPVNDYHPPVVSSKPAHRDAHKWMLQPPPPAKVMEGKVPVSRSGSLMSVGSRRTAGAANVELGRRVGEKAVEAKLRKGEGLLDSEGVTLSGPKSRRTATTSTTRTLSQRTTGGSLSASTTDSDADADDEDLPDEDTSARRRRRRRTPRLVARTPETLDSEDEDEMMSRSPEVSGYSAVQRPRLSTILSSEFAKHPSTPRSEENAATTPAPASGREPADSPRADSGATLVTKSVAMART</sequence>
<dbReference type="EMBL" id="JAQQPM010000007">
    <property type="protein sequence ID" value="KAK2073542.1"/>
    <property type="molecule type" value="Genomic_DNA"/>
</dbReference>
<evidence type="ECO:0008006" key="4">
    <source>
        <dbReference type="Google" id="ProtNLM"/>
    </source>
</evidence>
<feature type="compositionally biased region" description="Polar residues" evidence="1">
    <location>
        <begin position="161"/>
        <end position="173"/>
    </location>
</feature>
<proteinExistence type="predicted"/>
<name>A0AAD9IB20_9PEZI</name>
<feature type="compositionally biased region" description="Polar residues" evidence="1">
    <location>
        <begin position="101"/>
        <end position="113"/>
    </location>
</feature>
<evidence type="ECO:0000313" key="3">
    <source>
        <dbReference type="Proteomes" id="UP001217918"/>
    </source>
</evidence>
<dbReference type="AlphaFoldDB" id="A0AAD9IB20"/>
<dbReference type="Proteomes" id="UP001217918">
    <property type="component" value="Unassembled WGS sequence"/>
</dbReference>
<feature type="region of interest" description="Disordered" evidence="1">
    <location>
        <begin position="26"/>
        <end position="55"/>
    </location>
</feature>
<gene>
    <name evidence="2" type="ORF">P8C59_007821</name>
</gene>
<feature type="compositionally biased region" description="Polar residues" evidence="1">
    <location>
        <begin position="81"/>
        <end position="91"/>
    </location>
</feature>
<feature type="compositionally biased region" description="Acidic residues" evidence="1">
    <location>
        <begin position="361"/>
        <end position="374"/>
    </location>
</feature>
<comment type="caution">
    <text evidence="2">The sequence shown here is derived from an EMBL/GenBank/DDBJ whole genome shotgun (WGS) entry which is preliminary data.</text>
</comment>
<evidence type="ECO:0000313" key="2">
    <source>
        <dbReference type="EMBL" id="KAK2073542.1"/>
    </source>
</evidence>
<organism evidence="2 3">
    <name type="scientific">Phyllachora maydis</name>
    <dbReference type="NCBI Taxonomy" id="1825666"/>
    <lineage>
        <taxon>Eukaryota</taxon>
        <taxon>Fungi</taxon>
        <taxon>Dikarya</taxon>
        <taxon>Ascomycota</taxon>
        <taxon>Pezizomycotina</taxon>
        <taxon>Sordariomycetes</taxon>
        <taxon>Sordariomycetidae</taxon>
        <taxon>Phyllachorales</taxon>
        <taxon>Phyllachoraceae</taxon>
        <taxon>Phyllachora</taxon>
    </lineage>
</organism>
<evidence type="ECO:0000256" key="1">
    <source>
        <dbReference type="SAM" id="MobiDB-lite"/>
    </source>
</evidence>
<feature type="compositionally biased region" description="Polar residues" evidence="1">
    <location>
        <begin position="120"/>
        <end position="141"/>
    </location>
</feature>
<keyword evidence="3" id="KW-1185">Reference proteome</keyword>
<feature type="region of interest" description="Disordered" evidence="1">
    <location>
        <begin position="234"/>
        <end position="477"/>
    </location>
</feature>
<feature type="compositionally biased region" description="Low complexity" evidence="1">
    <location>
        <begin position="336"/>
        <end position="360"/>
    </location>
</feature>
<accession>A0AAD9IB20</accession>
<protein>
    <recommendedName>
        <fullName evidence="4">Signal peptide-containing protein</fullName>
    </recommendedName>
</protein>
<reference evidence="2" key="1">
    <citation type="journal article" date="2023" name="Mol. Plant Microbe Interact.">
        <title>Elucidating the Obligate Nature and Biological Capacity of an Invasive Fungal Corn Pathogen.</title>
        <authorList>
            <person name="MacCready J.S."/>
            <person name="Roggenkamp E.M."/>
            <person name="Gdanetz K."/>
            <person name="Chilvers M.I."/>
        </authorList>
    </citation>
    <scope>NUCLEOTIDE SEQUENCE</scope>
    <source>
        <strain evidence="2">PM02</strain>
    </source>
</reference>
<feature type="compositionally biased region" description="Basic and acidic residues" evidence="1">
    <location>
        <begin position="301"/>
        <end position="319"/>
    </location>
</feature>
<feature type="compositionally biased region" description="Basic and acidic residues" evidence="1">
    <location>
        <begin position="35"/>
        <end position="55"/>
    </location>
</feature>
<feature type="region of interest" description="Disordered" evidence="1">
    <location>
        <begin position="72"/>
        <end position="176"/>
    </location>
</feature>